<evidence type="ECO:0000259" key="1">
    <source>
        <dbReference type="Pfam" id="PF13622"/>
    </source>
</evidence>
<dbReference type="EMBL" id="JAUTXY010000001">
    <property type="protein sequence ID" value="MEE2056661.1"/>
    <property type="molecule type" value="Genomic_DNA"/>
</dbReference>
<dbReference type="RefSeq" id="WP_330131898.1">
    <property type="nucleotide sequence ID" value="NZ_JAUTXY010000001.1"/>
</dbReference>
<evidence type="ECO:0000313" key="4">
    <source>
        <dbReference type="Proteomes" id="UP001336020"/>
    </source>
</evidence>
<reference evidence="3 4" key="1">
    <citation type="submission" date="2023-07" db="EMBL/GenBank/DDBJ databases">
        <authorList>
            <person name="Girao M."/>
            <person name="Carvalho M.F."/>
        </authorList>
    </citation>
    <scope>NUCLEOTIDE SEQUENCE [LARGE SCALE GENOMIC DNA]</scope>
    <source>
        <strain evidence="3 4">YIM65754</strain>
    </source>
</reference>
<dbReference type="InterPro" id="IPR042171">
    <property type="entry name" value="Acyl-CoA_hotdog"/>
</dbReference>
<feature type="domain" description="Acyl-CoA thioesterase-like N-terminal HotDog" evidence="1">
    <location>
        <begin position="31"/>
        <end position="113"/>
    </location>
</feature>
<dbReference type="InterPro" id="IPR049449">
    <property type="entry name" value="TesB_ACOT8-like_N"/>
</dbReference>
<dbReference type="Pfam" id="PF20789">
    <property type="entry name" value="4HBT_3C"/>
    <property type="match status" value="1"/>
</dbReference>
<proteinExistence type="predicted"/>
<dbReference type="Gene3D" id="2.40.160.210">
    <property type="entry name" value="Acyl-CoA thioesterase, double hotdog domain"/>
    <property type="match status" value="1"/>
</dbReference>
<organism evidence="3 4">
    <name type="scientific">Rhodococcus artemisiae</name>
    <dbReference type="NCBI Taxonomy" id="714159"/>
    <lineage>
        <taxon>Bacteria</taxon>
        <taxon>Bacillati</taxon>
        <taxon>Actinomycetota</taxon>
        <taxon>Actinomycetes</taxon>
        <taxon>Mycobacteriales</taxon>
        <taxon>Nocardiaceae</taxon>
        <taxon>Rhodococcus</taxon>
    </lineage>
</organism>
<name>A0ABU7L533_9NOCA</name>
<dbReference type="Pfam" id="PF13622">
    <property type="entry name" value="4HBT_3"/>
    <property type="match status" value="1"/>
</dbReference>
<dbReference type="SUPFAM" id="SSF54637">
    <property type="entry name" value="Thioesterase/thiol ester dehydrase-isomerase"/>
    <property type="match status" value="2"/>
</dbReference>
<dbReference type="Proteomes" id="UP001336020">
    <property type="component" value="Unassembled WGS sequence"/>
</dbReference>
<evidence type="ECO:0000259" key="2">
    <source>
        <dbReference type="Pfam" id="PF20789"/>
    </source>
</evidence>
<comment type="caution">
    <text evidence="3">The sequence shown here is derived from an EMBL/GenBank/DDBJ whole genome shotgun (WGS) entry which is preliminary data.</text>
</comment>
<dbReference type="InterPro" id="IPR049450">
    <property type="entry name" value="ACOT8-like_C"/>
</dbReference>
<sequence>MPETENAVHVFDTAVELTAIDAGRYIGNTHPAYANMVGPFGGVTAATMLQAVRLHPEVLGAPLSLTVNFAAAIAYGEFEVVARPVRTNRSSQHWVIELAQDGAVTTTATAVFGNRKDTWGATELGKPSAPPANEVVASPFPDFVAWGRNYEMRFVEGPIPGADASPHPDSTSTLWVRDEPARPLDFTSLTALCDVFYPRAFLRRGHALPAGTVTLTIYFHADAAEIEAQSDQPILATARSNRFGKNYFDQTAHLWGSGDTLLATAHQLVYFKA</sequence>
<gene>
    <name evidence="3" type="ORF">Q7514_03870</name>
</gene>
<keyword evidence="4" id="KW-1185">Reference proteome</keyword>
<protein>
    <submittedName>
        <fullName evidence="3">Thioesterase family protein</fullName>
    </submittedName>
</protein>
<evidence type="ECO:0000313" key="3">
    <source>
        <dbReference type="EMBL" id="MEE2056661.1"/>
    </source>
</evidence>
<dbReference type="InterPro" id="IPR029069">
    <property type="entry name" value="HotDog_dom_sf"/>
</dbReference>
<accession>A0ABU7L533</accession>
<feature type="domain" description="Acyl-CoA thioesterase-like C-terminal" evidence="2">
    <location>
        <begin position="137"/>
        <end position="270"/>
    </location>
</feature>